<proteinExistence type="predicted"/>
<organism evidence="1 2">
    <name type="scientific">Rhodocytophaga rosea</name>
    <dbReference type="NCBI Taxonomy" id="2704465"/>
    <lineage>
        <taxon>Bacteria</taxon>
        <taxon>Pseudomonadati</taxon>
        <taxon>Bacteroidota</taxon>
        <taxon>Cytophagia</taxon>
        <taxon>Cytophagales</taxon>
        <taxon>Rhodocytophagaceae</taxon>
        <taxon>Rhodocytophaga</taxon>
    </lineage>
</organism>
<evidence type="ECO:0000313" key="2">
    <source>
        <dbReference type="Proteomes" id="UP000480178"/>
    </source>
</evidence>
<reference evidence="1 2" key="1">
    <citation type="submission" date="2020-01" db="EMBL/GenBank/DDBJ databases">
        <authorList>
            <person name="Kim M.K."/>
        </authorList>
    </citation>
    <scope>NUCLEOTIDE SEQUENCE [LARGE SCALE GENOMIC DNA]</scope>
    <source>
        <strain evidence="1 2">172606-1</strain>
    </source>
</reference>
<sequence>MKKNTLIKNYILQLSGKLEQMGVAFSDIHHPIDFQNNTGFLVIDLQTKRKTQAIILAQKVDEIIYAHFLKDNVEEVGNLHRDLRSENYLRVYLLAETYSGLLVGNRKIKAFLQ</sequence>
<dbReference type="Proteomes" id="UP000480178">
    <property type="component" value="Chromosome"/>
</dbReference>
<name>A0A6C0GVK3_9BACT</name>
<evidence type="ECO:0000313" key="1">
    <source>
        <dbReference type="EMBL" id="QHT71342.1"/>
    </source>
</evidence>
<dbReference type="KEGG" id="rhoz:GXP67_34145"/>
<dbReference type="AlphaFoldDB" id="A0A6C0GVK3"/>
<dbReference type="RefSeq" id="WP_162447281.1">
    <property type="nucleotide sequence ID" value="NZ_CP048222.1"/>
</dbReference>
<protein>
    <submittedName>
        <fullName evidence="1">Uncharacterized protein</fullName>
    </submittedName>
</protein>
<gene>
    <name evidence="1" type="ORF">GXP67_34145</name>
</gene>
<keyword evidence="2" id="KW-1185">Reference proteome</keyword>
<accession>A0A6C0GVK3</accession>
<dbReference type="EMBL" id="CP048222">
    <property type="protein sequence ID" value="QHT71342.1"/>
    <property type="molecule type" value="Genomic_DNA"/>
</dbReference>